<dbReference type="OrthoDB" id="2498485at2759"/>
<dbReference type="Proteomes" id="UP000324748">
    <property type="component" value="Unassembled WGS sequence"/>
</dbReference>
<organism evidence="2 3">
    <name type="scientific">Puccinia graminis f. sp. tritici</name>
    <dbReference type="NCBI Taxonomy" id="56615"/>
    <lineage>
        <taxon>Eukaryota</taxon>
        <taxon>Fungi</taxon>
        <taxon>Dikarya</taxon>
        <taxon>Basidiomycota</taxon>
        <taxon>Pucciniomycotina</taxon>
        <taxon>Pucciniomycetes</taxon>
        <taxon>Pucciniales</taxon>
        <taxon>Pucciniaceae</taxon>
        <taxon>Puccinia</taxon>
    </lineage>
</organism>
<feature type="region of interest" description="Disordered" evidence="1">
    <location>
        <begin position="252"/>
        <end position="364"/>
    </location>
</feature>
<dbReference type="EMBL" id="VSWC01000016">
    <property type="protein sequence ID" value="KAA1111620.1"/>
    <property type="molecule type" value="Genomic_DNA"/>
</dbReference>
<proteinExistence type="predicted"/>
<reference evidence="2 3" key="1">
    <citation type="submission" date="2019-05" db="EMBL/GenBank/DDBJ databases">
        <title>Emergence of the Ug99 lineage of the wheat stem rust pathogen through somatic hybridization.</title>
        <authorList>
            <person name="Li F."/>
            <person name="Upadhyaya N.M."/>
            <person name="Sperschneider J."/>
            <person name="Matny O."/>
            <person name="Nguyen-Phuc H."/>
            <person name="Mago R."/>
            <person name="Raley C."/>
            <person name="Miller M.E."/>
            <person name="Silverstein K.A.T."/>
            <person name="Henningsen E."/>
            <person name="Hirsch C.D."/>
            <person name="Visser B."/>
            <person name="Pretorius Z.A."/>
            <person name="Steffenson B.J."/>
            <person name="Schwessinger B."/>
            <person name="Dodds P.N."/>
            <person name="Figueroa M."/>
        </authorList>
    </citation>
    <scope>NUCLEOTIDE SEQUENCE [LARGE SCALE GENOMIC DNA]</scope>
    <source>
        <strain evidence="2">21-0</strain>
    </source>
</reference>
<name>A0A5B0QEG4_PUCGR</name>
<evidence type="ECO:0000313" key="2">
    <source>
        <dbReference type="EMBL" id="KAA1111620.1"/>
    </source>
</evidence>
<comment type="caution">
    <text evidence="2">The sequence shown here is derived from an EMBL/GenBank/DDBJ whole genome shotgun (WGS) entry which is preliminary data.</text>
</comment>
<sequence>MSQDIDTPTPTGEEQLTGQTPNVTETSIKSPTYSDHSNIIINQFLISPLAVHDQVNPRKPILAFDGSNYSLWQAAIDRTLRHISGKEGPFVSNLASFTVLPEPQSRSIEIVIRNTIDSNLLDIIDSRKIQGPKEICELLTQKCQPMDRRRKLNFVEQLMALMRRKSVVSEHWIVDWHKIYSELNQLNISRDELIGLLFQASLNLPEGIDPVTFDYLTNQRLEAHVNPSFDKVSNVLSTTLFDLRVNVDKKNANALDDEQEKEAGDVSMDEDGSDSEVQEADSKGRRGSMCDYCQDEIWDEMSPDKENPSDLEDSDLEYVPPNRTKAADKADKTTPTEDLPAAAQVKPLPLNTLLAQSSRARPSQ</sequence>
<feature type="compositionally biased region" description="Basic and acidic residues" evidence="1">
    <location>
        <begin position="325"/>
        <end position="335"/>
    </location>
</feature>
<feature type="compositionally biased region" description="Acidic residues" evidence="1">
    <location>
        <begin position="267"/>
        <end position="279"/>
    </location>
</feature>
<evidence type="ECO:0000313" key="3">
    <source>
        <dbReference type="Proteomes" id="UP000324748"/>
    </source>
</evidence>
<feature type="compositionally biased region" description="Polar residues" evidence="1">
    <location>
        <begin position="353"/>
        <end position="364"/>
    </location>
</feature>
<protein>
    <submittedName>
        <fullName evidence="2">Uncharacterized protein</fullName>
    </submittedName>
</protein>
<accession>A0A5B0QEG4</accession>
<gene>
    <name evidence="2" type="ORF">PGT21_006485</name>
</gene>
<keyword evidence="3" id="KW-1185">Reference proteome</keyword>
<evidence type="ECO:0000256" key="1">
    <source>
        <dbReference type="SAM" id="MobiDB-lite"/>
    </source>
</evidence>
<feature type="region of interest" description="Disordered" evidence="1">
    <location>
        <begin position="1"/>
        <end position="29"/>
    </location>
</feature>
<dbReference type="AlphaFoldDB" id="A0A5B0QEG4"/>